<comment type="caution">
    <text evidence="2">The sequence shown here is derived from an EMBL/GenBank/DDBJ whole genome shotgun (WGS) entry which is preliminary data.</text>
</comment>
<dbReference type="InterPro" id="IPR024618">
    <property type="entry name" value="DUF3857"/>
</dbReference>
<keyword evidence="3" id="KW-1185">Reference proteome</keyword>
<dbReference type="OrthoDB" id="98874at2"/>
<sequence length="655" mass="76621">MDFKKIVQLLFYCCFLVVNGQKDDEFGSLTSFEKNFETYEKDSTANAIVLFEKGKAHFEVLGRKIRLIKEYHVKIKILKKEGFDEANISIPYYHKDRLTEIVEKINAITHNGDSKSHVLENKIYTSDISENRSEKKFTFPNVQEGSILEYEYKLITPYMFNLTGWVFQSDIPKISSEFTAEIPGNYVYNRTLIGSLKLDINESILKKNCFHIEGYAKTGDCEVVKYGMKNIPAFKEAENYMLAPSNYISKIEFELSEFKGFDGVREKYTKTWKDVDKEFRADKNIGRQLSKNSYFEKNVPLELFNEPDDLKRAKKIYEFTKSYFTWNKKYSIHQNSRVKDAFEKRTGSVGEINLSLINLLNASNIKAEIMLMSTREKGVPKKTHPVMSDFNYLVAKTEINGVSYLLDATDKEIPFGMLPYRCLNLYGRVMDFKNGSYWHDIQPEEKNRSLVRGMVSLDLENQIIEGSFNTIQTGYYAVKKRKDLEAFSNEEYLLGIEDSFANEVTISDYQLQEKISDEKTVSERYKFKWQIEKVEDKLYLNPFFIKFFTKNPFILEKHNYPIDFGYNRNFKYQMHIKVPEGYSLKNLPQNSNIVLGDDSGHLRLLYEEKHGLITILFDFSIKKSHYPPDYYSPLQEIFKNAVNVQKNSLIVLEKI</sequence>
<dbReference type="Gene3D" id="2.60.120.1130">
    <property type="match status" value="1"/>
</dbReference>
<evidence type="ECO:0000313" key="2">
    <source>
        <dbReference type="EMBL" id="PWL38124.1"/>
    </source>
</evidence>
<evidence type="ECO:0000259" key="1">
    <source>
        <dbReference type="Pfam" id="PF12969"/>
    </source>
</evidence>
<dbReference type="EMBL" id="QGEG01000002">
    <property type="protein sequence ID" value="PWL38124.1"/>
    <property type="molecule type" value="Genomic_DNA"/>
</dbReference>
<evidence type="ECO:0000313" key="3">
    <source>
        <dbReference type="Proteomes" id="UP000245762"/>
    </source>
</evidence>
<feature type="domain" description="DUF3857" evidence="1">
    <location>
        <begin position="70"/>
        <end position="184"/>
    </location>
</feature>
<dbReference type="AlphaFoldDB" id="A0A316KWE9"/>
<name>A0A316KWE9_9FLAO</name>
<reference evidence="2 3" key="1">
    <citation type="submission" date="2018-05" db="EMBL/GenBank/DDBJ databases">
        <title>Complete genome sequence of Flagellimonas aquimarina ECD12 isolated from seaweed Ecklonia cava.</title>
        <authorList>
            <person name="Choi S."/>
            <person name="Seong C."/>
        </authorList>
    </citation>
    <scope>NUCLEOTIDE SEQUENCE [LARGE SCALE GENOMIC DNA]</scope>
    <source>
        <strain evidence="2 3">ECD12</strain>
    </source>
</reference>
<proteinExistence type="predicted"/>
<dbReference type="Gene3D" id="2.60.40.3140">
    <property type="match status" value="1"/>
</dbReference>
<protein>
    <recommendedName>
        <fullName evidence="1">DUF3857 domain-containing protein</fullName>
    </recommendedName>
</protein>
<dbReference type="Pfam" id="PF12969">
    <property type="entry name" value="DUF3857"/>
    <property type="match status" value="1"/>
</dbReference>
<accession>A0A316KWE9</accession>
<dbReference type="Proteomes" id="UP000245762">
    <property type="component" value="Unassembled WGS sequence"/>
</dbReference>
<dbReference type="Gene3D" id="3.10.620.30">
    <property type="match status" value="1"/>
</dbReference>
<organism evidence="2 3">
    <name type="scientific">Flagellimonas aquimarina</name>
    <dbReference type="NCBI Taxonomy" id="2201895"/>
    <lineage>
        <taxon>Bacteria</taxon>
        <taxon>Pseudomonadati</taxon>
        <taxon>Bacteroidota</taxon>
        <taxon>Flavobacteriia</taxon>
        <taxon>Flavobacteriales</taxon>
        <taxon>Flavobacteriaceae</taxon>
        <taxon>Flagellimonas</taxon>
    </lineage>
</organism>
<dbReference type="RefSeq" id="WP_109661810.1">
    <property type="nucleotide sequence ID" value="NZ_QGEG01000002.1"/>
</dbReference>
<gene>
    <name evidence="2" type="ORF">DKG77_07485</name>
</gene>